<reference evidence="1 2" key="1">
    <citation type="journal article" date="2015" name="Environ. Microbiol.">
        <title>Genome analyses suggest the presence of polyploidy and recent human-driven expansions in eight global populations of the honeybee pathogen Nosema ceranae.</title>
        <authorList>
            <person name="Pelin A."/>
            <person name="Selman M."/>
            <person name="Aris-Brosou S."/>
            <person name="Farinelli L."/>
            <person name="Corradi N."/>
        </authorList>
    </citation>
    <scope>NUCLEOTIDE SEQUENCE [LARGE SCALE GENOMIC DNA]</scope>
    <source>
        <strain evidence="1 2">PA08 1199</strain>
    </source>
</reference>
<dbReference type="Proteomes" id="UP000034350">
    <property type="component" value="Unassembled WGS sequence"/>
</dbReference>
<name>A0A0F9WCK0_9MICR</name>
<dbReference type="VEuPathDB" id="MicrosporidiaDB:AAJ76_6000024738"/>
<comment type="caution">
    <text evidence="1">The sequence shown here is derived from an EMBL/GenBank/DDBJ whole genome shotgun (WGS) entry which is preliminary data.</text>
</comment>
<dbReference type="AlphaFoldDB" id="A0A0F9WCK0"/>
<accession>A0A0F9WCK0</accession>
<organism evidence="1 2">
    <name type="scientific">Vairimorpha ceranae</name>
    <dbReference type="NCBI Taxonomy" id="40302"/>
    <lineage>
        <taxon>Eukaryota</taxon>
        <taxon>Fungi</taxon>
        <taxon>Fungi incertae sedis</taxon>
        <taxon>Microsporidia</taxon>
        <taxon>Nosematidae</taxon>
        <taxon>Vairimorpha</taxon>
    </lineage>
</organism>
<proteinExistence type="predicted"/>
<gene>
    <name evidence="1" type="ORF">AAJ76_6000024738</name>
</gene>
<keyword evidence="2" id="KW-1185">Reference proteome</keyword>
<evidence type="ECO:0000313" key="2">
    <source>
        <dbReference type="Proteomes" id="UP000034350"/>
    </source>
</evidence>
<dbReference type="GeneID" id="36321007"/>
<sequence>MYLTGTYIQTKVLKKTLESLTIIRRRSSDFYLEIKIGTEKKTLR</sequence>
<protein>
    <submittedName>
        <fullName evidence="1">Uncharacterized protein</fullName>
    </submittedName>
</protein>
<dbReference type="EMBL" id="JPQZ01000060">
    <property type="protein sequence ID" value="KKO74560.1"/>
    <property type="molecule type" value="Genomic_DNA"/>
</dbReference>
<evidence type="ECO:0000313" key="1">
    <source>
        <dbReference type="EMBL" id="KKO74560.1"/>
    </source>
</evidence>
<dbReference type="RefSeq" id="XP_024330302.1">
    <property type="nucleotide sequence ID" value="XM_024476059.1"/>
</dbReference>